<reference evidence="2 3" key="1">
    <citation type="journal article" date="2016" name="Nat. Commun.">
        <title>Thousands of microbial genomes shed light on interconnected biogeochemical processes in an aquifer system.</title>
        <authorList>
            <person name="Anantharaman K."/>
            <person name="Brown C.T."/>
            <person name="Hug L.A."/>
            <person name="Sharon I."/>
            <person name="Castelle C.J."/>
            <person name="Probst A.J."/>
            <person name="Thomas B.C."/>
            <person name="Singh A."/>
            <person name="Wilkins M.J."/>
            <person name="Karaoz U."/>
            <person name="Brodie E.L."/>
            <person name="Williams K.H."/>
            <person name="Hubbard S.S."/>
            <person name="Banfield J.F."/>
        </authorList>
    </citation>
    <scope>NUCLEOTIDE SEQUENCE [LARGE SCALE GENOMIC DNA]</scope>
</reference>
<proteinExistence type="predicted"/>
<dbReference type="AlphaFoldDB" id="A0A1F5Z451"/>
<dbReference type="Proteomes" id="UP000178681">
    <property type="component" value="Unassembled WGS sequence"/>
</dbReference>
<feature type="region of interest" description="Disordered" evidence="1">
    <location>
        <begin position="1"/>
        <end position="22"/>
    </location>
</feature>
<gene>
    <name evidence="2" type="ORF">A2872_02760</name>
</gene>
<dbReference type="STRING" id="1798377.A2872_02760"/>
<name>A0A1F5Z451_9BACT</name>
<protein>
    <submittedName>
        <fullName evidence="2">Uncharacterized protein</fullName>
    </submittedName>
</protein>
<feature type="compositionally biased region" description="Polar residues" evidence="1">
    <location>
        <begin position="1"/>
        <end position="20"/>
    </location>
</feature>
<comment type="caution">
    <text evidence="2">The sequence shown here is derived from an EMBL/GenBank/DDBJ whole genome shotgun (WGS) entry which is preliminary data.</text>
</comment>
<evidence type="ECO:0000313" key="2">
    <source>
        <dbReference type="EMBL" id="OGG07094.1"/>
    </source>
</evidence>
<sequence>MGNSSNSASTENRPCSTSLLPDNHPFWLLCFTDNSNIRTNYDLNPAKVYEWMLQLNRCEVPDGFENIDEFETFIANKTKGKLKARPRLKIS</sequence>
<dbReference type="EMBL" id="MFJG01000017">
    <property type="protein sequence ID" value="OGG07094.1"/>
    <property type="molecule type" value="Genomic_DNA"/>
</dbReference>
<organism evidence="2 3">
    <name type="scientific">Candidatus Gottesmanbacteria bacterium RIFCSPHIGHO2_01_FULL_42_12</name>
    <dbReference type="NCBI Taxonomy" id="1798377"/>
    <lineage>
        <taxon>Bacteria</taxon>
        <taxon>Candidatus Gottesmaniibacteriota</taxon>
    </lineage>
</organism>
<accession>A0A1F5Z451</accession>
<evidence type="ECO:0000313" key="3">
    <source>
        <dbReference type="Proteomes" id="UP000178681"/>
    </source>
</evidence>
<evidence type="ECO:0000256" key="1">
    <source>
        <dbReference type="SAM" id="MobiDB-lite"/>
    </source>
</evidence>